<keyword evidence="2" id="KW-1185">Reference proteome</keyword>
<evidence type="ECO:0000313" key="1">
    <source>
        <dbReference type="EMBL" id="MBA9078968.1"/>
    </source>
</evidence>
<accession>A0A839GX14</accession>
<dbReference type="EMBL" id="JACJIQ010000017">
    <property type="protein sequence ID" value="MBA9078968.1"/>
    <property type="molecule type" value="Genomic_DNA"/>
</dbReference>
<organism evidence="1 2">
    <name type="scientific">Rufibacter quisquiliarum</name>
    <dbReference type="NCBI Taxonomy" id="1549639"/>
    <lineage>
        <taxon>Bacteria</taxon>
        <taxon>Pseudomonadati</taxon>
        <taxon>Bacteroidota</taxon>
        <taxon>Cytophagia</taxon>
        <taxon>Cytophagales</taxon>
        <taxon>Hymenobacteraceae</taxon>
        <taxon>Rufibacter</taxon>
    </lineage>
</organism>
<dbReference type="RefSeq" id="WP_182514024.1">
    <property type="nucleotide sequence ID" value="NZ_JACJIQ010000017.1"/>
</dbReference>
<protein>
    <submittedName>
        <fullName evidence="1">Uncharacterized protein</fullName>
    </submittedName>
</protein>
<name>A0A839GX14_9BACT</name>
<proteinExistence type="predicted"/>
<reference evidence="1 2" key="1">
    <citation type="submission" date="2020-08" db="EMBL/GenBank/DDBJ databases">
        <title>Genomic Encyclopedia of Type Strains, Phase IV (KMG-IV): sequencing the most valuable type-strain genomes for metagenomic binning, comparative biology and taxonomic classification.</title>
        <authorList>
            <person name="Goeker M."/>
        </authorList>
    </citation>
    <scope>NUCLEOTIDE SEQUENCE [LARGE SCALE GENOMIC DNA]</scope>
    <source>
        <strain evidence="1 2">DSM 29854</strain>
    </source>
</reference>
<dbReference type="AlphaFoldDB" id="A0A839GX14"/>
<sequence>MAKVKLDKSVVITAKGKVKVTMNTAQRVEFEEVFWKMAEYTAGLAYENTLATEEGMLIRSFFFLLKQIEQNFISTFSSAPEHVLTLTKSEAAILWVCYSASPSVGEEMLVKALMGKVNQKLI</sequence>
<comment type="caution">
    <text evidence="1">The sequence shown here is derived from an EMBL/GenBank/DDBJ whole genome shotgun (WGS) entry which is preliminary data.</text>
</comment>
<evidence type="ECO:0000313" key="2">
    <source>
        <dbReference type="Proteomes" id="UP000563094"/>
    </source>
</evidence>
<dbReference type="Proteomes" id="UP000563094">
    <property type="component" value="Unassembled WGS sequence"/>
</dbReference>
<gene>
    <name evidence="1" type="ORF">FHS90_003702</name>
</gene>